<feature type="transmembrane region" description="Helical" evidence="1">
    <location>
        <begin position="34"/>
        <end position="58"/>
    </location>
</feature>
<keyword evidence="1" id="KW-0812">Transmembrane</keyword>
<evidence type="ECO:0000313" key="2">
    <source>
        <dbReference type="EMBL" id="PSR94451.1"/>
    </source>
</evidence>
<dbReference type="InParanoid" id="A0A2T3AF97"/>
<reference evidence="2 3" key="1">
    <citation type="journal article" date="2018" name="Mycol. Prog.">
        <title>Coniella lustricola, a new species from submerged detritus.</title>
        <authorList>
            <person name="Raudabaugh D.B."/>
            <person name="Iturriaga T."/>
            <person name="Carver A."/>
            <person name="Mondo S."/>
            <person name="Pangilinan J."/>
            <person name="Lipzen A."/>
            <person name="He G."/>
            <person name="Amirebrahimi M."/>
            <person name="Grigoriev I.V."/>
            <person name="Miller A.N."/>
        </authorList>
    </citation>
    <scope>NUCLEOTIDE SEQUENCE [LARGE SCALE GENOMIC DNA]</scope>
    <source>
        <strain evidence="2 3">B22-T-1</strain>
    </source>
</reference>
<feature type="non-terminal residue" evidence="2">
    <location>
        <position position="1"/>
    </location>
</feature>
<dbReference type="AlphaFoldDB" id="A0A2T3AF97"/>
<dbReference type="EMBL" id="KZ678398">
    <property type="protein sequence ID" value="PSR94451.1"/>
    <property type="molecule type" value="Genomic_DNA"/>
</dbReference>
<name>A0A2T3AF97_9PEZI</name>
<proteinExistence type="predicted"/>
<gene>
    <name evidence="2" type="ORF">BD289DRAFT_427553</name>
</gene>
<keyword evidence="1" id="KW-1133">Transmembrane helix</keyword>
<organism evidence="2 3">
    <name type="scientific">Coniella lustricola</name>
    <dbReference type="NCBI Taxonomy" id="2025994"/>
    <lineage>
        <taxon>Eukaryota</taxon>
        <taxon>Fungi</taxon>
        <taxon>Dikarya</taxon>
        <taxon>Ascomycota</taxon>
        <taxon>Pezizomycotina</taxon>
        <taxon>Sordariomycetes</taxon>
        <taxon>Sordariomycetidae</taxon>
        <taxon>Diaporthales</taxon>
        <taxon>Schizoparmaceae</taxon>
        <taxon>Coniella</taxon>
    </lineage>
</organism>
<feature type="non-terminal residue" evidence="2">
    <location>
        <position position="67"/>
    </location>
</feature>
<feature type="transmembrane region" description="Helical" evidence="1">
    <location>
        <begin position="12"/>
        <end position="28"/>
    </location>
</feature>
<accession>A0A2T3AF97</accession>
<dbReference type="Proteomes" id="UP000241462">
    <property type="component" value="Unassembled WGS sequence"/>
</dbReference>
<keyword evidence="1" id="KW-0472">Membrane</keyword>
<sequence length="67" mass="7646">KKKKKKMGKDIFVHLLFLGVCVFFRMIPPISNLILPATSCRCLASCSIYLCLVVCFLYQWKGLFLAS</sequence>
<evidence type="ECO:0000256" key="1">
    <source>
        <dbReference type="SAM" id="Phobius"/>
    </source>
</evidence>
<keyword evidence="3" id="KW-1185">Reference proteome</keyword>
<evidence type="ECO:0000313" key="3">
    <source>
        <dbReference type="Proteomes" id="UP000241462"/>
    </source>
</evidence>
<protein>
    <submittedName>
        <fullName evidence="2">Uncharacterized protein</fullName>
    </submittedName>
</protein>